<dbReference type="SUPFAM" id="SSF142921">
    <property type="entry name" value="WGR domain-like"/>
    <property type="match status" value="1"/>
</dbReference>
<feature type="domain" description="SAP" evidence="14">
    <location>
        <begin position="112"/>
        <end position="146"/>
    </location>
</feature>
<keyword evidence="18" id="KW-1185">Reference proteome</keyword>
<dbReference type="GO" id="GO:0006302">
    <property type="term" value="P:double-strand break repair"/>
    <property type="evidence" value="ECO:0007669"/>
    <property type="project" value="TreeGrafter"/>
</dbReference>
<dbReference type="PROSITE" id="PS50800">
    <property type="entry name" value="SAP"/>
    <property type="match status" value="4"/>
</dbReference>
<dbReference type="EMBL" id="JACGCM010000333">
    <property type="protein sequence ID" value="KAF6173586.1"/>
    <property type="molecule type" value="Genomic_DNA"/>
</dbReference>
<dbReference type="SMART" id="SM00773">
    <property type="entry name" value="WGR"/>
    <property type="match status" value="1"/>
</dbReference>
<evidence type="ECO:0000256" key="6">
    <source>
        <dbReference type="ARBA" id="ARBA00022679"/>
    </source>
</evidence>
<dbReference type="InterPro" id="IPR008893">
    <property type="entry name" value="WGR_domain"/>
</dbReference>
<dbReference type="Pfam" id="PF05406">
    <property type="entry name" value="WGR"/>
    <property type="match status" value="1"/>
</dbReference>
<dbReference type="InterPro" id="IPR036930">
    <property type="entry name" value="WGR_dom_sf"/>
</dbReference>
<evidence type="ECO:0000313" key="18">
    <source>
        <dbReference type="Proteomes" id="UP000541444"/>
    </source>
</evidence>
<feature type="compositionally biased region" description="Polar residues" evidence="13">
    <location>
        <begin position="153"/>
        <end position="162"/>
    </location>
</feature>
<dbReference type="Gene3D" id="1.10.720.30">
    <property type="entry name" value="SAP domain"/>
    <property type="match status" value="2"/>
</dbReference>
<comment type="catalytic activity">
    <reaction evidence="1">
        <text>L-aspartyl-[protein] + NAD(+) = 4-O-(ADP-D-ribosyl)-L-aspartyl-[protein] + nicotinamide</text>
        <dbReference type="Rhea" id="RHEA:54424"/>
        <dbReference type="Rhea" id="RHEA-COMP:9867"/>
        <dbReference type="Rhea" id="RHEA-COMP:13832"/>
        <dbReference type="ChEBI" id="CHEBI:17154"/>
        <dbReference type="ChEBI" id="CHEBI:29961"/>
        <dbReference type="ChEBI" id="CHEBI:57540"/>
        <dbReference type="ChEBI" id="CHEBI:138102"/>
    </reaction>
</comment>
<dbReference type="Proteomes" id="UP000541444">
    <property type="component" value="Unassembled WGS sequence"/>
</dbReference>
<evidence type="ECO:0000256" key="4">
    <source>
        <dbReference type="ARBA" id="ARBA00012020"/>
    </source>
</evidence>
<evidence type="ECO:0000259" key="14">
    <source>
        <dbReference type="PROSITE" id="PS50800"/>
    </source>
</evidence>
<feature type="domain" description="SAP" evidence="14">
    <location>
        <begin position="188"/>
        <end position="222"/>
    </location>
</feature>
<dbReference type="Pfam" id="PF02877">
    <property type="entry name" value="PARP_reg"/>
    <property type="match status" value="1"/>
</dbReference>
<dbReference type="Gene3D" id="1.20.142.10">
    <property type="entry name" value="Poly(ADP-ribose) polymerase, regulatory domain"/>
    <property type="match status" value="1"/>
</dbReference>
<dbReference type="PROSITE" id="PS51060">
    <property type="entry name" value="PARP_ALPHA_HD"/>
    <property type="match status" value="1"/>
</dbReference>
<feature type="domain" description="SAP" evidence="14">
    <location>
        <begin position="48"/>
        <end position="82"/>
    </location>
</feature>
<dbReference type="GO" id="GO:0005730">
    <property type="term" value="C:nucleolus"/>
    <property type="evidence" value="ECO:0007669"/>
    <property type="project" value="TreeGrafter"/>
</dbReference>
<gene>
    <name evidence="17" type="ORF">GIB67_022945</name>
</gene>
<evidence type="ECO:0000256" key="9">
    <source>
        <dbReference type="ARBA" id="ARBA00023242"/>
    </source>
</evidence>
<dbReference type="GO" id="GO:0070212">
    <property type="term" value="P:protein poly-ADP-ribosylation"/>
    <property type="evidence" value="ECO:0007669"/>
    <property type="project" value="TreeGrafter"/>
</dbReference>
<dbReference type="PANTHER" id="PTHR10459">
    <property type="entry name" value="DNA LIGASE"/>
    <property type="match status" value="1"/>
</dbReference>
<dbReference type="PROSITE" id="PS51977">
    <property type="entry name" value="WGR"/>
    <property type="match status" value="1"/>
</dbReference>
<keyword evidence="5" id="KW-0328">Glycosyltransferase</keyword>
<dbReference type="SMART" id="SM00513">
    <property type="entry name" value="SAP"/>
    <property type="match status" value="4"/>
</dbReference>
<dbReference type="EC" id="2.4.2.30" evidence="4"/>
<sequence>MASNLKVDEIQSQIAQRGIEILGTKPTLVKRLELALEEETKQRQFVKFSAMGIRQLREQASLVGISSSGSKKELVERVCAHFEKDNEGICEEAVDECSSNEELVMDTVIVAVNKYKVEELRTELAQRGLDVSGTKAVLIRRLEAALRKETELKSSSNTTDGTTGKKRSREEKIEDSNVPEKFKSLERFREMGVRQLREEAILLGISSNGTKKELLERLSAEPNNDHQARENVDETTKEKLVTGTKKGGTVLDQWLADHVKAQYHVLQHGDEIYDAMLNQTNVGENNNKFYVIQALESDDGGTFMVYNRWGRVGVKGQDKLQGPYTSRDSAIQEFELKFYAKTKNQWSDRKKFVCLPRCYVWLEMDYNGPEKDLSVPEKLNNSIMAVQPRETQLEPRVAKFISLICNISMMRQQMLEIGYNAEKLPLGKLSKSTILKGYDVLKRIADIIGQSNRKQFEQLSGEFYTVIPHDFGFKKMREFVIDTPNKLKCKLEMVSPFIFAIC</sequence>
<evidence type="ECO:0000259" key="15">
    <source>
        <dbReference type="PROSITE" id="PS51060"/>
    </source>
</evidence>
<feature type="domain" description="SAP" evidence="14">
    <location>
        <begin position="2"/>
        <end position="36"/>
    </location>
</feature>
<keyword evidence="6" id="KW-0808">Transferase</keyword>
<evidence type="ECO:0000256" key="5">
    <source>
        <dbReference type="ARBA" id="ARBA00022676"/>
    </source>
</evidence>
<feature type="compositionally biased region" description="Basic and acidic residues" evidence="13">
    <location>
        <begin position="221"/>
        <end position="240"/>
    </location>
</feature>
<dbReference type="InterPro" id="IPR004102">
    <property type="entry name" value="Poly(ADP-ribose)pol_reg_dom"/>
</dbReference>
<feature type="compositionally biased region" description="Basic and acidic residues" evidence="13">
    <location>
        <begin position="168"/>
        <end position="177"/>
    </location>
</feature>
<organism evidence="17 18">
    <name type="scientific">Kingdonia uniflora</name>
    <dbReference type="NCBI Taxonomy" id="39325"/>
    <lineage>
        <taxon>Eukaryota</taxon>
        <taxon>Viridiplantae</taxon>
        <taxon>Streptophyta</taxon>
        <taxon>Embryophyta</taxon>
        <taxon>Tracheophyta</taxon>
        <taxon>Spermatophyta</taxon>
        <taxon>Magnoliopsida</taxon>
        <taxon>Ranunculales</taxon>
        <taxon>Circaeasteraceae</taxon>
        <taxon>Kingdonia</taxon>
    </lineage>
</organism>
<feature type="region of interest" description="Disordered" evidence="13">
    <location>
        <begin position="221"/>
        <end position="241"/>
    </location>
</feature>
<evidence type="ECO:0000256" key="7">
    <source>
        <dbReference type="ARBA" id="ARBA00022695"/>
    </source>
</evidence>
<dbReference type="Gene3D" id="2.20.140.10">
    <property type="entry name" value="WGR domain"/>
    <property type="match status" value="1"/>
</dbReference>
<dbReference type="AlphaFoldDB" id="A0A7J7P2A9"/>
<dbReference type="GO" id="GO:0003950">
    <property type="term" value="F:NAD+ poly-ADP-ribosyltransferase activity"/>
    <property type="evidence" value="ECO:0007669"/>
    <property type="project" value="UniProtKB-EC"/>
</dbReference>
<evidence type="ECO:0000256" key="8">
    <source>
        <dbReference type="ARBA" id="ARBA00023027"/>
    </source>
</evidence>
<dbReference type="InterPro" id="IPR003034">
    <property type="entry name" value="SAP_dom"/>
</dbReference>
<evidence type="ECO:0000256" key="11">
    <source>
        <dbReference type="ARBA" id="ARBA00024945"/>
    </source>
</evidence>
<dbReference type="OrthoDB" id="1929191at2759"/>
<keyword evidence="7" id="KW-0548">Nucleotidyltransferase</keyword>
<evidence type="ECO:0000256" key="13">
    <source>
        <dbReference type="SAM" id="MobiDB-lite"/>
    </source>
</evidence>
<evidence type="ECO:0000259" key="16">
    <source>
        <dbReference type="PROSITE" id="PS51977"/>
    </source>
</evidence>
<protein>
    <recommendedName>
        <fullName evidence="4">NAD(+) ADP-ribosyltransferase</fullName>
        <ecNumber evidence="4">2.4.2.30</ecNumber>
    </recommendedName>
</protein>
<dbReference type="CDD" id="cd08002">
    <property type="entry name" value="WGR_PARP3_like"/>
    <property type="match status" value="1"/>
</dbReference>
<evidence type="ECO:0000256" key="1">
    <source>
        <dbReference type="ARBA" id="ARBA00000438"/>
    </source>
</evidence>
<keyword evidence="9" id="KW-0539">Nucleus</keyword>
<comment type="catalytic activity">
    <reaction evidence="2">
        <text>L-glutamyl-[protein] + NAD(+) = 5-O-(ADP-D-ribosyl)-L-glutamyl-[protein] + nicotinamide</text>
        <dbReference type="Rhea" id="RHEA:58224"/>
        <dbReference type="Rhea" id="RHEA-COMP:10208"/>
        <dbReference type="Rhea" id="RHEA-COMP:15089"/>
        <dbReference type="ChEBI" id="CHEBI:17154"/>
        <dbReference type="ChEBI" id="CHEBI:29973"/>
        <dbReference type="ChEBI" id="CHEBI:57540"/>
        <dbReference type="ChEBI" id="CHEBI:142540"/>
    </reaction>
</comment>
<dbReference type="SUPFAM" id="SSF47587">
    <property type="entry name" value="Domain of poly(ADP-ribose) polymerase"/>
    <property type="match status" value="1"/>
</dbReference>
<dbReference type="InterPro" id="IPR036616">
    <property type="entry name" value="Poly(ADP-ribose)pol_reg_dom_sf"/>
</dbReference>
<feature type="region of interest" description="Disordered" evidence="13">
    <location>
        <begin position="150"/>
        <end position="177"/>
    </location>
</feature>
<dbReference type="InterPro" id="IPR050800">
    <property type="entry name" value="ARTD/PARP"/>
</dbReference>
<evidence type="ECO:0000313" key="17">
    <source>
        <dbReference type="EMBL" id="KAF6173586.1"/>
    </source>
</evidence>
<evidence type="ECO:0000256" key="2">
    <source>
        <dbReference type="ARBA" id="ARBA00000459"/>
    </source>
</evidence>
<comment type="function">
    <text evidence="11">Involved in the base excision repair (BER) pathway, by catalyzing the poly(ADP-ribosyl)ation of a limited number of acceptor proteins involved in chromatin architecture and in DNA metabolism. This modification follows DNA damages and appears as an obligatory step in a detection/signaling pathway leading to the reparation of DNA strand breaks.</text>
</comment>
<dbReference type="SUPFAM" id="SSF68906">
    <property type="entry name" value="SAP domain"/>
    <property type="match status" value="2"/>
</dbReference>
<comment type="subcellular location">
    <subcellularLocation>
        <location evidence="3">Nucleus</location>
    </subcellularLocation>
</comment>
<name>A0A7J7P2A9_9MAGN</name>
<dbReference type="PANTHER" id="PTHR10459:SF60">
    <property type="entry name" value="POLY [ADP-RIBOSE] POLYMERASE 2"/>
    <property type="match status" value="1"/>
</dbReference>
<dbReference type="FunFam" id="2.20.140.10:FF:000001">
    <property type="entry name" value="Poly [ADP-ribose] polymerase"/>
    <property type="match status" value="1"/>
</dbReference>
<dbReference type="InterPro" id="IPR036361">
    <property type="entry name" value="SAP_dom_sf"/>
</dbReference>
<dbReference type="GO" id="GO:0016779">
    <property type="term" value="F:nucleotidyltransferase activity"/>
    <property type="evidence" value="ECO:0007669"/>
    <property type="project" value="UniProtKB-KW"/>
</dbReference>
<comment type="caution">
    <text evidence="17">The sequence shown here is derived from an EMBL/GenBank/DDBJ whole genome shotgun (WGS) entry which is preliminary data.</text>
</comment>
<comment type="similarity">
    <text evidence="10">Belongs to the ARTD/PARP family.</text>
</comment>
<proteinExistence type="inferred from homology"/>
<reference evidence="17 18" key="1">
    <citation type="journal article" date="2020" name="IScience">
        <title>Genome Sequencing of the Endangered Kingdonia uniflora (Circaeasteraceae, Ranunculales) Reveals Potential Mechanisms of Evolutionary Specialization.</title>
        <authorList>
            <person name="Sun Y."/>
            <person name="Deng T."/>
            <person name="Zhang A."/>
            <person name="Moore M.J."/>
            <person name="Landis J.B."/>
            <person name="Lin N."/>
            <person name="Zhang H."/>
            <person name="Zhang X."/>
            <person name="Huang J."/>
            <person name="Zhang X."/>
            <person name="Sun H."/>
            <person name="Wang H."/>
        </authorList>
    </citation>
    <scope>NUCLEOTIDE SEQUENCE [LARGE SCALE GENOMIC DNA]</scope>
    <source>
        <strain evidence="17">TB1705</strain>
        <tissue evidence="17">Leaf</tissue>
    </source>
</reference>
<feature type="domain" description="PARP alpha-helical" evidence="15">
    <location>
        <begin position="390"/>
        <end position="502"/>
    </location>
</feature>
<comment type="catalytic activity">
    <reaction evidence="12">
        <text>NAD(+) + (ADP-D-ribosyl)n-acceptor = nicotinamide + (ADP-D-ribosyl)n+1-acceptor + H(+).</text>
        <dbReference type="EC" id="2.4.2.30"/>
    </reaction>
</comment>
<evidence type="ECO:0000256" key="12">
    <source>
        <dbReference type="ARBA" id="ARBA00033987"/>
    </source>
</evidence>
<evidence type="ECO:0000256" key="3">
    <source>
        <dbReference type="ARBA" id="ARBA00004123"/>
    </source>
</evidence>
<evidence type="ECO:0000256" key="10">
    <source>
        <dbReference type="ARBA" id="ARBA00024347"/>
    </source>
</evidence>
<dbReference type="Pfam" id="PF02037">
    <property type="entry name" value="SAP"/>
    <property type="match status" value="1"/>
</dbReference>
<keyword evidence="8" id="KW-0520">NAD</keyword>
<feature type="domain" description="WGR" evidence="16">
    <location>
        <begin position="262"/>
        <end position="359"/>
    </location>
</feature>
<accession>A0A7J7P2A9</accession>
<dbReference type="GO" id="GO:1990404">
    <property type="term" value="F:NAD+-protein mono-ADP-ribosyltransferase activity"/>
    <property type="evidence" value="ECO:0007669"/>
    <property type="project" value="TreeGrafter"/>
</dbReference>